<gene>
    <name evidence="6" type="ORF">NX794_09190</name>
</gene>
<keyword evidence="2" id="KW-0238">DNA-binding</keyword>
<dbReference type="Pfam" id="PF09339">
    <property type="entry name" value="HTH_IclR"/>
    <property type="match status" value="1"/>
</dbReference>
<evidence type="ECO:0000256" key="1">
    <source>
        <dbReference type="ARBA" id="ARBA00023015"/>
    </source>
</evidence>
<dbReference type="RefSeq" id="WP_258777785.1">
    <property type="nucleotide sequence ID" value="NZ_JANUGP010000005.1"/>
</dbReference>
<dbReference type="Pfam" id="PF01614">
    <property type="entry name" value="IclR_C"/>
    <property type="match status" value="1"/>
</dbReference>
<dbReference type="Proteomes" id="UP001205612">
    <property type="component" value="Unassembled WGS sequence"/>
</dbReference>
<dbReference type="SMART" id="SM00346">
    <property type="entry name" value="HTH_ICLR"/>
    <property type="match status" value="1"/>
</dbReference>
<evidence type="ECO:0000256" key="2">
    <source>
        <dbReference type="ARBA" id="ARBA00023125"/>
    </source>
</evidence>
<dbReference type="Gene3D" id="3.30.450.40">
    <property type="match status" value="1"/>
</dbReference>
<evidence type="ECO:0000313" key="6">
    <source>
        <dbReference type="EMBL" id="MCS0601401.1"/>
    </source>
</evidence>
<sequence length="255" mass="27220">MENGSVTEKVAALLTALARGGAGDRRLLDLARETGIARPTAHRILGELVAAGLVEQRPARRYGLGPALYTLGLGAPSPIRDVGTLRQLARGLARRTGDTVYVAIRRLDGVHYLIRADGSYPIRADVVEVGETVPLGTTYAGIALLAWHEPEAVGAQLRANDALRRLMRVRSAPLEETLTAVRRQLVQVREYGYCFDRDTVLPGVSGMAAPVPSATAEPYLAVTLSAVSDRLPAARVRELAPVLLDTAAEMSAAAR</sequence>
<dbReference type="PROSITE" id="PS51077">
    <property type="entry name" value="HTH_ICLR"/>
    <property type="match status" value="1"/>
</dbReference>
<dbReference type="InterPro" id="IPR011991">
    <property type="entry name" value="ArsR-like_HTH"/>
</dbReference>
<proteinExistence type="predicted"/>
<dbReference type="InterPro" id="IPR029016">
    <property type="entry name" value="GAF-like_dom_sf"/>
</dbReference>
<feature type="domain" description="IclR-ED" evidence="5">
    <location>
        <begin position="67"/>
        <end position="255"/>
    </location>
</feature>
<accession>A0ABT2AYS4</accession>
<dbReference type="PANTHER" id="PTHR30136">
    <property type="entry name" value="HELIX-TURN-HELIX TRANSCRIPTIONAL REGULATOR, ICLR FAMILY"/>
    <property type="match status" value="1"/>
</dbReference>
<keyword evidence="3" id="KW-0804">Transcription</keyword>
<dbReference type="PROSITE" id="PS51078">
    <property type="entry name" value="ICLR_ED"/>
    <property type="match status" value="1"/>
</dbReference>
<dbReference type="InterPro" id="IPR050707">
    <property type="entry name" value="HTH_MetabolicPath_Reg"/>
</dbReference>
<dbReference type="InterPro" id="IPR005471">
    <property type="entry name" value="Tscrpt_reg_IclR_N"/>
</dbReference>
<reference evidence="6 7" key="1">
    <citation type="submission" date="2022-08" db="EMBL/GenBank/DDBJ databases">
        <authorList>
            <person name="Somphong A."/>
            <person name="Phongsopitanun W."/>
        </authorList>
    </citation>
    <scope>NUCLEOTIDE SEQUENCE [LARGE SCALE GENOMIC DNA]</scope>
    <source>
        <strain evidence="6 7">LP11</strain>
    </source>
</reference>
<keyword evidence="1" id="KW-0805">Transcription regulation</keyword>
<evidence type="ECO:0000259" key="5">
    <source>
        <dbReference type="PROSITE" id="PS51078"/>
    </source>
</evidence>
<comment type="caution">
    <text evidence="6">The sequence shown here is derived from an EMBL/GenBank/DDBJ whole genome shotgun (WGS) entry which is preliminary data.</text>
</comment>
<dbReference type="EMBL" id="JANUGP010000005">
    <property type="protein sequence ID" value="MCS0601401.1"/>
    <property type="molecule type" value="Genomic_DNA"/>
</dbReference>
<dbReference type="InterPro" id="IPR014757">
    <property type="entry name" value="Tscrpt_reg_IclR_C"/>
</dbReference>
<feature type="domain" description="HTH iclR-type" evidence="4">
    <location>
        <begin position="4"/>
        <end position="66"/>
    </location>
</feature>
<dbReference type="InterPro" id="IPR036390">
    <property type="entry name" value="WH_DNA-bd_sf"/>
</dbReference>
<dbReference type="PANTHER" id="PTHR30136:SF35">
    <property type="entry name" value="HTH-TYPE TRANSCRIPTIONAL REGULATOR RV1719"/>
    <property type="match status" value="1"/>
</dbReference>
<evidence type="ECO:0000259" key="4">
    <source>
        <dbReference type="PROSITE" id="PS51077"/>
    </source>
</evidence>
<protein>
    <submittedName>
        <fullName evidence="6">IclR family transcriptional regulator</fullName>
    </submittedName>
</protein>
<organism evidence="6 7">
    <name type="scientific">Streptomyces pyxinicus</name>
    <dbReference type="NCBI Taxonomy" id="2970331"/>
    <lineage>
        <taxon>Bacteria</taxon>
        <taxon>Bacillati</taxon>
        <taxon>Actinomycetota</taxon>
        <taxon>Actinomycetes</taxon>
        <taxon>Kitasatosporales</taxon>
        <taxon>Streptomycetaceae</taxon>
        <taxon>Streptomyces</taxon>
    </lineage>
</organism>
<evidence type="ECO:0000256" key="3">
    <source>
        <dbReference type="ARBA" id="ARBA00023163"/>
    </source>
</evidence>
<dbReference type="CDD" id="cd00090">
    <property type="entry name" value="HTH_ARSR"/>
    <property type="match status" value="1"/>
</dbReference>
<dbReference type="InterPro" id="IPR036388">
    <property type="entry name" value="WH-like_DNA-bd_sf"/>
</dbReference>
<name>A0ABT2AYS4_9ACTN</name>
<evidence type="ECO:0000313" key="7">
    <source>
        <dbReference type="Proteomes" id="UP001205612"/>
    </source>
</evidence>
<dbReference type="SUPFAM" id="SSF46785">
    <property type="entry name" value="Winged helix' DNA-binding domain"/>
    <property type="match status" value="1"/>
</dbReference>
<dbReference type="Gene3D" id="1.10.10.10">
    <property type="entry name" value="Winged helix-like DNA-binding domain superfamily/Winged helix DNA-binding domain"/>
    <property type="match status" value="1"/>
</dbReference>
<dbReference type="SUPFAM" id="SSF55781">
    <property type="entry name" value="GAF domain-like"/>
    <property type="match status" value="1"/>
</dbReference>
<keyword evidence="7" id="KW-1185">Reference proteome</keyword>